<reference evidence="1 3" key="1">
    <citation type="submission" date="2019-07" db="EMBL/GenBank/DDBJ databases">
        <authorList>
            <person name="Qu J.-H."/>
        </authorList>
    </citation>
    <scope>NUCLEOTIDE SEQUENCE [LARGE SCALE GENOMIC DNA]</scope>
    <source>
        <strain evidence="1 3">MDT1-10-3</strain>
    </source>
</reference>
<evidence type="ECO:0000313" key="3">
    <source>
        <dbReference type="Proteomes" id="UP000323866"/>
    </source>
</evidence>
<organism evidence="1 3">
    <name type="scientific">Rufibacter glacialis</name>
    <dbReference type="NCBI Taxonomy" id="1259555"/>
    <lineage>
        <taxon>Bacteria</taxon>
        <taxon>Pseudomonadati</taxon>
        <taxon>Bacteroidota</taxon>
        <taxon>Cytophagia</taxon>
        <taxon>Cytophagales</taxon>
        <taxon>Hymenobacteraceae</taxon>
        <taxon>Rufibacter</taxon>
    </lineage>
</organism>
<gene>
    <name evidence="2" type="ORF">ACD591_09450</name>
    <name evidence="1" type="ORF">FOE74_14665</name>
</gene>
<name>A0A5M8QC01_9BACT</name>
<keyword evidence="4" id="KW-1185">Reference proteome</keyword>
<proteinExistence type="predicted"/>
<evidence type="ECO:0000313" key="1">
    <source>
        <dbReference type="EMBL" id="KAA6432346.1"/>
    </source>
</evidence>
<accession>A0A5M8QC01</accession>
<dbReference type="EMBL" id="VKKZ01000022">
    <property type="protein sequence ID" value="KAA6432346.1"/>
    <property type="molecule type" value="Genomic_DNA"/>
</dbReference>
<comment type="caution">
    <text evidence="1">The sequence shown here is derived from an EMBL/GenBank/DDBJ whole genome shotgun (WGS) entry which is preliminary data.</text>
</comment>
<dbReference type="OrthoDB" id="9875506at2"/>
<reference evidence="2 4" key="3">
    <citation type="submission" date="2024-08" db="EMBL/GenBank/DDBJ databases">
        <authorList>
            <person name="Wei W."/>
        </authorList>
    </citation>
    <scope>NUCLEOTIDE SEQUENCE [LARGE SCALE GENOMIC DNA]</scope>
    <source>
        <strain evidence="2 4">XU2</strain>
    </source>
</reference>
<dbReference type="Proteomes" id="UP001570846">
    <property type="component" value="Unassembled WGS sequence"/>
</dbReference>
<evidence type="ECO:0000313" key="4">
    <source>
        <dbReference type="Proteomes" id="UP001570846"/>
    </source>
</evidence>
<dbReference type="EMBL" id="JBGOGF010000004">
    <property type="protein sequence ID" value="MFA1771514.1"/>
    <property type="molecule type" value="Genomic_DNA"/>
</dbReference>
<evidence type="ECO:0000313" key="2">
    <source>
        <dbReference type="EMBL" id="MFA1771514.1"/>
    </source>
</evidence>
<reference evidence="1 3" key="2">
    <citation type="submission" date="2019-09" db="EMBL/GenBank/DDBJ databases">
        <title>A bacterium isolated from glacier soil.</title>
        <authorList>
            <person name="Liu Q."/>
        </authorList>
    </citation>
    <scope>NUCLEOTIDE SEQUENCE [LARGE SCALE GENOMIC DNA]</scope>
    <source>
        <strain evidence="1 3">MDT1-10-3</strain>
    </source>
</reference>
<protein>
    <submittedName>
        <fullName evidence="1">Uncharacterized protein</fullName>
    </submittedName>
</protein>
<dbReference type="RefSeq" id="WP_149099378.1">
    <property type="nucleotide sequence ID" value="NZ_BMMG01000005.1"/>
</dbReference>
<dbReference type="AlphaFoldDB" id="A0A5M8QC01"/>
<dbReference type="Proteomes" id="UP000323866">
    <property type="component" value="Unassembled WGS sequence"/>
</dbReference>
<sequence>MGDASLKILASPDPSFTAKPLKIEPAFRKTSCFAMDTSKQIIAVASRYGVVIQHMFSDLYSAIRFLKKGEREGKHFALGAFDPVSGVVYTLEKEAESCTSRKVVHEKLSYFLELGLKASSVKAY</sequence>